<evidence type="ECO:0000259" key="6">
    <source>
        <dbReference type="Pfam" id="PF08623"/>
    </source>
</evidence>
<feature type="domain" description="TATA-binding protein interacting (TIP20)" evidence="6">
    <location>
        <begin position="1069"/>
        <end position="1245"/>
    </location>
</feature>
<proteinExistence type="inferred from homology"/>
<dbReference type="PROSITE" id="PS50077">
    <property type="entry name" value="HEAT_REPEAT"/>
    <property type="match status" value="1"/>
</dbReference>
<comment type="similarity">
    <text evidence="1">Belongs to the CAND family.</text>
</comment>
<dbReference type="SUPFAM" id="SSF48371">
    <property type="entry name" value="ARM repeat"/>
    <property type="match status" value="1"/>
</dbReference>
<name>A0A9P8AK94_9ASCO</name>
<reference evidence="7" key="1">
    <citation type="submission" date="2021-03" db="EMBL/GenBank/DDBJ databases">
        <authorList>
            <person name="Palmer J.M."/>
        </authorList>
    </citation>
    <scope>NUCLEOTIDE SEQUENCE</scope>
    <source>
        <strain evidence="7">ARV_011</strain>
    </source>
</reference>
<feature type="compositionally biased region" description="Acidic residues" evidence="5">
    <location>
        <begin position="327"/>
        <end position="351"/>
    </location>
</feature>
<dbReference type="OrthoDB" id="6260732at2759"/>
<dbReference type="PANTHER" id="PTHR12696">
    <property type="entry name" value="TIP120"/>
    <property type="match status" value="1"/>
</dbReference>
<keyword evidence="3" id="KW-0833">Ubl conjugation pathway</keyword>
<dbReference type="Gene3D" id="1.25.10.10">
    <property type="entry name" value="Leucine-rich Repeat Variant"/>
    <property type="match status" value="1"/>
</dbReference>
<evidence type="ECO:0000256" key="4">
    <source>
        <dbReference type="PROSITE-ProRule" id="PRU00103"/>
    </source>
</evidence>
<evidence type="ECO:0000256" key="5">
    <source>
        <dbReference type="SAM" id="MobiDB-lite"/>
    </source>
</evidence>
<evidence type="ECO:0000256" key="3">
    <source>
        <dbReference type="ARBA" id="ARBA00022786"/>
    </source>
</evidence>
<keyword evidence="2" id="KW-0677">Repeat</keyword>
<dbReference type="InterPro" id="IPR039852">
    <property type="entry name" value="CAND1/CAND2"/>
</dbReference>
<dbReference type="InterPro" id="IPR016024">
    <property type="entry name" value="ARM-type_fold"/>
</dbReference>
<dbReference type="InterPro" id="IPR011989">
    <property type="entry name" value="ARM-like"/>
</dbReference>
<evidence type="ECO:0000313" key="7">
    <source>
        <dbReference type="EMBL" id="KAG7196245.1"/>
    </source>
</evidence>
<dbReference type="Pfam" id="PF08623">
    <property type="entry name" value="TIP120"/>
    <property type="match status" value="1"/>
</dbReference>
<protein>
    <recommendedName>
        <fullName evidence="6">TATA-binding protein interacting (TIP20) domain-containing protein</fullName>
    </recommendedName>
</protein>
<dbReference type="EMBL" id="JAHMUF010000001">
    <property type="protein sequence ID" value="KAG7196245.1"/>
    <property type="molecule type" value="Genomic_DNA"/>
</dbReference>
<dbReference type="InterPro" id="IPR013932">
    <property type="entry name" value="TATA-bd_TIP120"/>
</dbReference>
<dbReference type="InterPro" id="IPR021133">
    <property type="entry name" value="HEAT_type_2"/>
</dbReference>
<comment type="caution">
    <text evidence="7">The sequence shown here is derived from an EMBL/GenBank/DDBJ whole genome shotgun (WGS) entry which is preliminary data.</text>
</comment>
<dbReference type="AlphaFoldDB" id="A0A9P8AK94"/>
<evidence type="ECO:0000256" key="2">
    <source>
        <dbReference type="ARBA" id="ARBA00022737"/>
    </source>
</evidence>
<sequence>MSYSLKQLKDRALDVDPDIRYMAIEDLRKALDDTSTNVDPSALLLFIPILLDMLKDENPDVKGKAIQVFEPIARNLSGDKQVSLIGDLFDLVNKEVEAGNDSDTLTISVPTLGLRSIFNGNISFTKPVSKQIIDIISQGIHSRSMNIDYAEILCDVYKHLGVALSDKEIQRLATELIKVAYSKGGIIGKRSITSFSYLLKHLRSSQVFNGLIEEISTSSPSTTTLALYSVVLNKEYGAYFQEESVRRIFEDIKRLLKSESVNEVIDYEEMDLDVIVHDNGIRDEALGTLNNFVTSLPYHLVEDYITEVVQIVQTFLQYNPGANNQNEDYDYDDSEEDSDVEFSDEDDALNDDANDDDYISWKLRLRSLSIIDSMLKSFPQNLLPLIYSDLVPLEIKALDDENELVSVESIRTLTHLITKTADVHRVKRRNSDISIDSSSSPLNILIDKYTPGLLNSVYNQLSTEKNLNKVPIILALIESLIKTITTEFDPDYLTQLLVKSRELKIENDSIDILHLIKTLLKVYLFDDIPPDFRDYIVTSITNTISKENSAHIALIECSSIARELFKQIKLSHTLSLKWDYVNDLFLAIEEKVSNYKSYSSDIRQKFILAYSECLKEVEVVDKARWFRIFETFKNCLNLEISVNVTLTCLIDLLGGDKEASVNWDQFNSNEEFINYLSNRLVGFLSTSDSALFNSSLVLLVILNEHHKMDNPSALLTILTRILFGEENSTLNEKQLSSIFELLKYNISQTDITEETIKLFATKVVNNLLNKGEDEDDIGLSSFEGLLTSLSSLATFDVFEVFSQNLDLKLAVSSRILATITHERQLNERITLCEDAILNHLNGRIPLSEDKLLFDVQFIGNIGYLTALDKMNVEVLLELLDKTDNELVKVTIGRSIGLILFREIDTIVPKLLEYYVEYPDKRTYLLHAIKQSLVKSETISPGLATKVWQTVWTTTESYTDLKLTNIPELRCCGDVLALADKFLPCFELSQVLQHALEASGNNISVIYVLNVILKHRITSKEEMAFTDKVINLYIDKLPVLFNIMDVDVQQILMGNLLACLHNRQRVFLPKLNDLVIPLVLQELTAKEEFKRIIPMGPYKYVLDEGLEARKLCYEFLYTITSISYETLKEYDINLNIIGESFIEKGLSDKENDIIVFSTINLKNLLNNPIASEYQFLITQDHHLLNKLIQGLNGCLKKPLKAKPTKQEVDSHEEVIKSVMELIKSVNSYLLAEDHVTSKWPDFYTSLR</sequence>
<dbReference type="GeneID" id="66113632"/>
<evidence type="ECO:0000313" key="8">
    <source>
        <dbReference type="Proteomes" id="UP000790833"/>
    </source>
</evidence>
<dbReference type="Proteomes" id="UP000790833">
    <property type="component" value="Unassembled WGS sequence"/>
</dbReference>
<feature type="repeat" description="HEAT" evidence="4">
    <location>
        <begin position="46"/>
        <end position="84"/>
    </location>
</feature>
<dbReference type="GO" id="GO:0010265">
    <property type="term" value="P:SCF complex assembly"/>
    <property type="evidence" value="ECO:0007669"/>
    <property type="project" value="InterPro"/>
</dbReference>
<feature type="region of interest" description="Disordered" evidence="5">
    <location>
        <begin position="323"/>
        <end position="351"/>
    </location>
</feature>
<dbReference type="RefSeq" id="XP_043051790.1">
    <property type="nucleotide sequence ID" value="XM_043191113.1"/>
</dbReference>
<evidence type="ECO:0000256" key="1">
    <source>
        <dbReference type="ARBA" id="ARBA00007657"/>
    </source>
</evidence>
<accession>A0A9P8AK94</accession>
<keyword evidence="8" id="KW-1185">Reference proteome</keyword>
<gene>
    <name evidence="7" type="ORF">KQ657_000258</name>
</gene>
<organism evidence="7 8">
    <name type="scientific">Scheffersomyces spartinae</name>
    <dbReference type="NCBI Taxonomy" id="45513"/>
    <lineage>
        <taxon>Eukaryota</taxon>
        <taxon>Fungi</taxon>
        <taxon>Dikarya</taxon>
        <taxon>Ascomycota</taxon>
        <taxon>Saccharomycotina</taxon>
        <taxon>Pichiomycetes</taxon>
        <taxon>Debaryomycetaceae</taxon>
        <taxon>Scheffersomyces</taxon>
    </lineage>
</organism>